<keyword evidence="4" id="KW-1185">Reference proteome</keyword>
<proteinExistence type="predicted"/>
<organism evidence="3 4">
    <name type="scientific">Pseudoalteromonas fenneropenaei</name>
    <dbReference type="NCBI Taxonomy" id="1737459"/>
    <lineage>
        <taxon>Bacteria</taxon>
        <taxon>Pseudomonadati</taxon>
        <taxon>Pseudomonadota</taxon>
        <taxon>Gammaproteobacteria</taxon>
        <taxon>Alteromonadales</taxon>
        <taxon>Pseudoalteromonadaceae</taxon>
        <taxon>Pseudoalteromonas</taxon>
    </lineage>
</organism>
<dbReference type="Gene3D" id="1.10.3210.10">
    <property type="entry name" value="Hypothetical protein af1432"/>
    <property type="match status" value="1"/>
</dbReference>
<evidence type="ECO:0000313" key="3">
    <source>
        <dbReference type="EMBL" id="MFC3034176.1"/>
    </source>
</evidence>
<dbReference type="CDD" id="cd00077">
    <property type="entry name" value="HDc"/>
    <property type="match status" value="1"/>
</dbReference>
<sequence length="408" mass="45022">MKVINIKELEPGMFVMRVVSQKGQVKVKNQGWVKTAKSIAALAAAGIVEIEIDPSKTLAAEPTNAWRDNAPKPTAPATVATSTATTKRSPSHKSTSIEGEMSVAIELYQEAKQLQQKAFDDIKAGRNIDVSAFQAAASGIIDSIFRNQDALACIARIREKDAYLLEHSLNVSILISIFAKHLELERDVIEVLATGALLHDIGKIQIPDKVLHKAGKLTEPEFQVMQQHAKFSKAILEQSGLPEIAIDIAAYHHERLDGSGYPFQLTGDAISQYVRMASIVDVYDALTAERVYKTGMTPIKAFKILREGCPHHFDESLLSQFIQCIGLYPVGTLVKLKSGRVGVVAQSNSNAPLKPIVKVFYHAKHMHHVQVQDIDLASKKVDDELEAAIKPEEFNIDLIRFFRQSMLP</sequence>
<accession>A0ABV7CNP9</accession>
<dbReference type="SMART" id="SM00471">
    <property type="entry name" value="HDc"/>
    <property type="match status" value="1"/>
</dbReference>
<dbReference type="InterPro" id="IPR037522">
    <property type="entry name" value="HD_GYP_dom"/>
</dbReference>
<reference evidence="4" key="1">
    <citation type="journal article" date="2019" name="Int. J. Syst. Evol. Microbiol.">
        <title>The Global Catalogue of Microorganisms (GCM) 10K type strain sequencing project: providing services to taxonomists for standard genome sequencing and annotation.</title>
        <authorList>
            <consortium name="The Broad Institute Genomics Platform"/>
            <consortium name="The Broad Institute Genome Sequencing Center for Infectious Disease"/>
            <person name="Wu L."/>
            <person name="Ma J."/>
        </authorList>
    </citation>
    <scope>NUCLEOTIDE SEQUENCE [LARGE SCALE GENOMIC DNA]</scope>
    <source>
        <strain evidence="4">KCTC 42730</strain>
    </source>
</reference>
<dbReference type="Pfam" id="PF11871">
    <property type="entry name" value="DUF3391"/>
    <property type="match status" value="1"/>
</dbReference>
<dbReference type="SUPFAM" id="SSF109604">
    <property type="entry name" value="HD-domain/PDEase-like"/>
    <property type="match status" value="1"/>
</dbReference>
<dbReference type="NCBIfam" id="TIGR00277">
    <property type="entry name" value="HDIG"/>
    <property type="match status" value="1"/>
</dbReference>
<feature type="region of interest" description="Disordered" evidence="1">
    <location>
        <begin position="64"/>
        <end position="95"/>
    </location>
</feature>
<evidence type="ECO:0000256" key="1">
    <source>
        <dbReference type="SAM" id="MobiDB-lite"/>
    </source>
</evidence>
<evidence type="ECO:0000313" key="4">
    <source>
        <dbReference type="Proteomes" id="UP001595453"/>
    </source>
</evidence>
<dbReference type="InterPro" id="IPR003607">
    <property type="entry name" value="HD/PDEase_dom"/>
</dbReference>
<dbReference type="Proteomes" id="UP001595453">
    <property type="component" value="Unassembled WGS sequence"/>
</dbReference>
<name>A0ABV7CNP9_9GAMM</name>
<dbReference type="Pfam" id="PF13487">
    <property type="entry name" value="HD_5"/>
    <property type="match status" value="1"/>
</dbReference>
<evidence type="ECO:0000259" key="2">
    <source>
        <dbReference type="PROSITE" id="PS51832"/>
    </source>
</evidence>
<protein>
    <submittedName>
        <fullName evidence="3">HD-GYP domain-containing protein</fullName>
    </submittedName>
</protein>
<dbReference type="InterPro" id="IPR021812">
    <property type="entry name" value="DUF3391"/>
</dbReference>
<dbReference type="InterPro" id="IPR006675">
    <property type="entry name" value="HDIG_dom"/>
</dbReference>
<dbReference type="PROSITE" id="PS51832">
    <property type="entry name" value="HD_GYP"/>
    <property type="match status" value="1"/>
</dbReference>
<dbReference type="RefSeq" id="WP_377126971.1">
    <property type="nucleotide sequence ID" value="NZ_JBHRSD010000033.1"/>
</dbReference>
<dbReference type="PANTHER" id="PTHR43155">
    <property type="entry name" value="CYCLIC DI-GMP PHOSPHODIESTERASE PA4108-RELATED"/>
    <property type="match status" value="1"/>
</dbReference>
<feature type="domain" description="HD-GYP" evidence="2">
    <location>
        <begin position="142"/>
        <end position="337"/>
    </location>
</feature>
<dbReference type="PANTHER" id="PTHR43155:SF2">
    <property type="entry name" value="CYCLIC DI-GMP PHOSPHODIESTERASE PA4108"/>
    <property type="match status" value="1"/>
</dbReference>
<dbReference type="EMBL" id="JBHRSD010000033">
    <property type="protein sequence ID" value="MFC3034176.1"/>
    <property type="molecule type" value="Genomic_DNA"/>
</dbReference>
<feature type="compositionally biased region" description="Low complexity" evidence="1">
    <location>
        <begin position="71"/>
        <end position="86"/>
    </location>
</feature>
<comment type="caution">
    <text evidence="3">The sequence shown here is derived from an EMBL/GenBank/DDBJ whole genome shotgun (WGS) entry which is preliminary data.</text>
</comment>
<gene>
    <name evidence="3" type="ORF">ACFOEE_16845</name>
</gene>